<dbReference type="PROSITE" id="PS52016">
    <property type="entry name" value="TONB_DEPENDENT_REC_3"/>
    <property type="match status" value="1"/>
</dbReference>
<evidence type="ECO:0000256" key="2">
    <source>
        <dbReference type="ARBA" id="ARBA00022448"/>
    </source>
</evidence>
<dbReference type="InterPro" id="IPR010100">
    <property type="entry name" value="TonB-dep_Cu_rcpt"/>
</dbReference>
<dbReference type="InterPro" id="IPR000531">
    <property type="entry name" value="Beta-barrel_TonB"/>
</dbReference>
<comment type="caution">
    <text evidence="12">The sequence shown here is derived from an EMBL/GenBank/DDBJ whole genome shotgun (WGS) entry which is preliminary data.</text>
</comment>
<name>A0ABV4NVK0_9GAMM</name>
<dbReference type="PANTHER" id="PTHR30069">
    <property type="entry name" value="TONB-DEPENDENT OUTER MEMBRANE RECEPTOR"/>
    <property type="match status" value="1"/>
</dbReference>
<dbReference type="PANTHER" id="PTHR30069:SF49">
    <property type="entry name" value="OUTER MEMBRANE PROTEIN C"/>
    <property type="match status" value="1"/>
</dbReference>
<keyword evidence="2 8" id="KW-0813">Transport</keyword>
<keyword evidence="5 9" id="KW-0798">TonB box</keyword>
<gene>
    <name evidence="12" type="ORF">ACCI49_02405</name>
</gene>
<comment type="similarity">
    <text evidence="8 9">Belongs to the TonB-dependent receptor family.</text>
</comment>
<dbReference type="InterPro" id="IPR036942">
    <property type="entry name" value="Beta-barrel_TonB_sf"/>
</dbReference>
<dbReference type="Pfam" id="PF07715">
    <property type="entry name" value="Plug"/>
    <property type="match status" value="1"/>
</dbReference>
<keyword evidence="6 8" id="KW-0472">Membrane</keyword>
<accession>A0ABV4NVK0</accession>
<evidence type="ECO:0000259" key="10">
    <source>
        <dbReference type="Pfam" id="PF00593"/>
    </source>
</evidence>
<evidence type="ECO:0000256" key="1">
    <source>
        <dbReference type="ARBA" id="ARBA00004571"/>
    </source>
</evidence>
<proteinExistence type="inferred from homology"/>
<dbReference type="CDD" id="cd01347">
    <property type="entry name" value="ligand_gated_channel"/>
    <property type="match status" value="1"/>
</dbReference>
<dbReference type="Proteomes" id="UP001569428">
    <property type="component" value="Unassembled WGS sequence"/>
</dbReference>
<evidence type="ECO:0000256" key="9">
    <source>
        <dbReference type="RuleBase" id="RU003357"/>
    </source>
</evidence>
<dbReference type="Pfam" id="PF00593">
    <property type="entry name" value="TonB_dep_Rec_b-barrel"/>
    <property type="match status" value="1"/>
</dbReference>
<evidence type="ECO:0000256" key="8">
    <source>
        <dbReference type="PROSITE-ProRule" id="PRU01360"/>
    </source>
</evidence>
<evidence type="ECO:0000256" key="7">
    <source>
        <dbReference type="ARBA" id="ARBA00023237"/>
    </source>
</evidence>
<evidence type="ECO:0000256" key="3">
    <source>
        <dbReference type="ARBA" id="ARBA00022452"/>
    </source>
</evidence>
<keyword evidence="7 8" id="KW-0998">Cell outer membrane</keyword>
<feature type="domain" description="TonB-dependent receptor plug" evidence="11">
    <location>
        <begin position="72"/>
        <end position="170"/>
    </location>
</feature>
<dbReference type="InterPro" id="IPR037066">
    <property type="entry name" value="Plug_dom_sf"/>
</dbReference>
<protein>
    <submittedName>
        <fullName evidence="12">TonB-dependent copper receptor</fullName>
    </submittedName>
</protein>
<dbReference type="Gene3D" id="2.40.170.20">
    <property type="entry name" value="TonB-dependent receptor, beta-barrel domain"/>
    <property type="match status" value="1"/>
</dbReference>
<feature type="domain" description="TonB-dependent receptor-like beta-barrel" evidence="10">
    <location>
        <begin position="224"/>
        <end position="688"/>
    </location>
</feature>
<keyword evidence="3 8" id="KW-1134">Transmembrane beta strand</keyword>
<organism evidence="12 13">
    <name type="scientific">Microbulbifer epialgicus</name>
    <dbReference type="NCBI Taxonomy" id="393907"/>
    <lineage>
        <taxon>Bacteria</taxon>
        <taxon>Pseudomonadati</taxon>
        <taxon>Pseudomonadota</taxon>
        <taxon>Gammaproteobacteria</taxon>
        <taxon>Cellvibrionales</taxon>
        <taxon>Microbulbiferaceae</taxon>
        <taxon>Microbulbifer</taxon>
    </lineage>
</organism>
<evidence type="ECO:0000256" key="6">
    <source>
        <dbReference type="ARBA" id="ARBA00023136"/>
    </source>
</evidence>
<evidence type="ECO:0000256" key="4">
    <source>
        <dbReference type="ARBA" id="ARBA00022692"/>
    </source>
</evidence>
<keyword evidence="12" id="KW-0675">Receptor</keyword>
<keyword evidence="4 8" id="KW-0812">Transmembrane</keyword>
<evidence type="ECO:0000259" key="11">
    <source>
        <dbReference type="Pfam" id="PF07715"/>
    </source>
</evidence>
<dbReference type="InterPro" id="IPR039426">
    <property type="entry name" value="TonB-dep_rcpt-like"/>
</dbReference>
<comment type="subcellular location">
    <subcellularLocation>
        <location evidence="1 8">Cell outer membrane</location>
        <topology evidence="1 8">Multi-pass membrane protein</topology>
    </subcellularLocation>
</comment>
<keyword evidence="13" id="KW-1185">Reference proteome</keyword>
<dbReference type="Gene3D" id="2.170.130.10">
    <property type="entry name" value="TonB-dependent receptor, plug domain"/>
    <property type="match status" value="1"/>
</dbReference>
<evidence type="ECO:0000313" key="13">
    <source>
        <dbReference type="Proteomes" id="UP001569428"/>
    </source>
</evidence>
<evidence type="ECO:0000256" key="5">
    <source>
        <dbReference type="ARBA" id="ARBA00023077"/>
    </source>
</evidence>
<sequence>MQKKVKVKSYQSNELGECANKFHLPRPLSLVIIASCTYSSNLLASEMADNSNREMEHMVVTGVKTELPLNLVTDPKMPRQPLPANDGADYLKTIPGFSVVRKGGTSGDPLLRGMGGSRLGMLLDGESIMGGCPGRMDPPTAYIFPESLDEIEVIKGPQSVVHGPGHSAGVVLFKQLRDRPVENEWDMHASLLGGSAEHRDGLFDIAYKTPLFSLGGSATSASADDYEDGDGNKVHSNYARWSSKVSLAWTPNDNTRLELDSSFSDGEAAYADRGVDGTKFARDSYKAKYTLSNIGDLLNAIEVQGYFNYIDHVMDNYSLRQPSGMTTNPTSMNLDSETIGAKLSLLFTPSENIELTTGLDTRENRHTSRMSMNQEMVDYRKLDRDADAEFSQLGIFSEATWEMTPDHHWIAGARLDKWKVRDLRDTISLSMMSAIENPTAGKSRSESLPSSFLRYEWTSQNAPNTSTTVYAGLGYSERFPDYWEIFAREAENSYSALEINSEKTTQLDVGYIYRNDKISASISAYASDIRDYLMVQNDYQKMMIMTDIDAMPSMNNGMGNSSDMRTVAVMRNIQARTWGLELDASYQLSEYWRTEFTLTSVRGANDTDKTTLAQLPPLETRLGLHYEQPQWSAGILWRAIARQNRVDAGKGNIIGQDFGSTDAADVVSINAGWRPIKNLLITTGIDNILDKTYAEHVSRAGAEIPNFPQITRVNEPGRTFWLKTVYRI</sequence>
<evidence type="ECO:0000313" key="12">
    <source>
        <dbReference type="EMBL" id="MFA0809758.1"/>
    </source>
</evidence>
<dbReference type="SUPFAM" id="SSF56935">
    <property type="entry name" value="Porins"/>
    <property type="match status" value="1"/>
</dbReference>
<dbReference type="EMBL" id="JBGMEK010000003">
    <property type="protein sequence ID" value="MFA0809758.1"/>
    <property type="molecule type" value="Genomic_DNA"/>
</dbReference>
<dbReference type="InterPro" id="IPR012910">
    <property type="entry name" value="Plug_dom"/>
</dbReference>
<dbReference type="NCBIfam" id="TIGR01778">
    <property type="entry name" value="TonB-copper"/>
    <property type="match status" value="1"/>
</dbReference>
<reference evidence="12 13" key="1">
    <citation type="submission" date="2024-08" db="EMBL/GenBank/DDBJ databases">
        <authorList>
            <person name="Ishaq N."/>
        </authorList>
    </citation>
    <scope>NUCLEOTIDE SEQUENCE [LARGE SCALE GENOMIC DNA]</scope>
    <source>
        <strain evidence="12 13">DSM 18651</strain>
    </source>
</reference>
<dbReference type="RefSeq" id="WP_371837374.1">
    <property type="nucleotide sequence ID" value="NZ_JBGMEK010000003.1"/>
</dbReference>